<sequence length="253" mass="28690">MYSFVFKLICVSVICFNSVQGCHYGEYKTPGRKKRSTDVALYDSTSLIIWFTNCMKRTSAASTNDWYSATAWTIADSNWFFYTENKHCKDSSTNTQETECWISKVNSFFHDPVATTVKTCIYEYQRETAKSGVAPATLVLKSGGRKRRQSGVTPTFLPTSPPVCPVVNSTNYENGLALQVPPDSRTDLPPNENFDLYSVSQFLRNNTSCSECETYRPRNVPASECWAQHFSQQTRDLSTVKFPVQRVNARYAD</sequence>
<dbReference type="InParanoid" id="H2Y3E2"/>
<name>H2Y3E2_CIOIN</name>
<protein>
    <submittedName>
        <fullName evidence="2">Uncharacterized protein</fullName>
    </submittedName>
</protein>
<dbReference type="HOGENOM" id="CLU_1100566_0_0_1"/>
<reference evidence="3" key="1">
    <citation type="journal article" date="2002" name="Science">
        <title>The draft genome of Ciona intestinalis: insights into chordate and vertebrate origins.</title>
        <authorList>
            <person name="Dehal P."/>
            <person name="Satou Y."/>
            <person name="Campbell R.K."/>
            <person name="Chapman J."/>
            <person name="Degnan B."/>
            <person name="De Tomaso A."/>
            <person name="Davidson B."/>
            <person name="Di Gregorio A."/>
            <person name="Gelpke M."/>
            <person name="Goodstein D.M."/>
            <person name="Harafuji N."/>
            <person name="Hastings K.E."/>
            <person name="Ho I."/>
            <person name="Hotta K."/>
            <person name="Huang W."/>
            <person name="Kawashima T."/>
            <person name="Lemaire P."/>
            <person name="Martinez D."/>
            <person name="Meinertzhagen I.A."/>
            <person name="Necula S."/>
            <person name="Nonaka M."/>
            <person name="Putnam N."/>
            <person name="Rash S."/>
            <person name="Saiga H."/>
            <person name="Satake M."/>
            <person name="Terry A."/>
            <person name="Yamada L."/>
            <person name="Wang H.G."/>
            <person name="Awazu S."/>
            <person name="Azumi K."/>
            <person name="Boore J."/>
            <person name="Branno M."/>
            <person name="Chin-Bow S."/>
            <person name="DeSantis R."/>
            <person name="Doyle S."/>
            <person name="Francino P."/>
            <person name="Keys D.N."/>
            <person name="Haga S."/>
            <person name="Hayashi H."/>
            <person name="Hino K."/>
            <person name="Imai K.S."/>
            <person name="Inaba K."/>
            <person name="Kano S."/>
            <person name="Kobayashi K."/>
            <person name="Kobayashi M."/>
            <person name="Lee B.I."/>
            <person name="Makabe K.W."/>
            <person name="Manohar C."/>
            <person name="Matassi G."/>
            <person name="Medina M."/>
            <person name="Mochizuki Y."/>
            <person name="Mount S."/>
            <person name="Morishita T."/>
            <person name="Miura S."/>
            <person name="Nakayama A."/>
            <person name="Nishizaka S."/>
            <person name="Nomoto H."/>
            <person name="Ohta F."/>
            <person name="Oishi K."/>
            <person name="Rigoutsos I."/>
            <person name="Sano M."/>
            <person name="Sasaki A."/>
            <person name="Sasakura Y."/>
            <person name="Shoguchi E."/>
            <person name="Shin-i T."/>
            <person name="Spagnuolo A."/>
            <person name="Stainier D."/>
            <person name="Suzuki M.M."/>
            <person name="Tassy O."/>
            <person name="Takatori N."/>
            <person name="Tokuoka M."/>
            <person name="Yagi K."/>
            <person name="Yoshizaki F."/>
            <person name="Wada S."/>
            <person name="Zhang C."/>
            <person name="Hyatt P.D."/>
            <person name="Larimer F."/>
            <person name="Detter C."/>
            <person name="Doggett N."/>
            <person name="Glavina T."/>
            <person name="Hawkins T."/>
            <person name="Richardson P."/>
            <person name="Lucas S."/>
            <person name="Kohara Y."/>
            <person name="Levine M."/>
            <person name="Satoh N."/>
            <person name="Rokhsar D.S."/>
        </authorList>
    </citation>
    <scope>NUCLEOTIDE SEQUENCE [LARGE SCALE GENOMIC DNA]</scope>
</reference>
<evidence type="ECO:0000313" key="2">
    <source>
        <dbReference type="Ensembl" id="ENSCINP00000036427.1"/>
    </source>
</evidence>
<dbReference type="Ensembl" id="ENSCINT00000030328.1">
    <property type="protein sequence ID" value="ENSCINP00000036427.1"/>
    <property type="gene ID" value="ENSCING00000021094.1"/>
</dbReference>
<reference evidence="2" key="3">
    <citation type="submission" date="2025-09" db="UniProtKB">
        <authorList>
            <consortium name="Ensembl"/>
        </authorList>
    </citation>
    <scope>IDENTIFICATION</scope>
</reference>
<proteinExistence type="predicted"/>
<evidence type="ECO:0000313" key="3">
    <source>
        <dbReference type="Proteomes" id="UP000008144"/>
    </source>
</evidence>
<keyword evidence="1" id="KW-0732">Signal</keyword>
<accession>H2Y3E2</accession>
<keyword evidence="3" id="KW-1185">Reference proteome</keyword>
<feature type="signal peptide" evidence="1">
    <location>
        <begin position="1"/>
        <end position="21"/>
    </location>
</feature>
<organism evidence="2 3">
    <name type="scientific">Ciona intestinalis</name>
    <name type="common">Transparent sea squirt</name>
    <name type="synonym">Ascidia intestinalis</name>
    <dbReference type="NCBI Taxonomy" id="7719"/>
    <lineage>
        <taxon>Eukaryota</taxon>
        <taxon>Metazoa</taxon>
        <taxon>Chordata</taxon>
        <taxon>Tunicata</taxon>
        <taxon>Ascidiacea</taxon>
        <taxon>Phlebobranchia</taxon>
        <taxon>Cionidae</taxon>
        <taxon>Ciona</taxon>
    </lineage>
</organism>
<feature type="chain" id="PRO_5003578347" evidence="1">
    <location>
        <begin position="22"/>
        <end position="253"/>
    </location>
</feature>
<dbReference type="AlphaFoldDB" id="H2Y3E2"/>
<dbReference type="Proteomes" id="UP000008144">
    <property type="component" value="Unassembled WGS sequence"/>
</dbReference>
<dbReference type="GeneTree" id="ENSGT00730000113953"/>
<evidence type="ECO:0000256" key="1">
    <source>
        <dbReference type="SAM" id="SignalP"/>
    </source>
</evidence>
<dbReference type="PROSITE" id="PS51257">
    <property type="entry name" value="PROKAR_LIPOPROTEIN"/>
    <property type="match status" value="1"/>
</dbReference>
<reference evidence="2" key="2">
    <citation type="submission" date="2025-08" db="UniProtKB">
        <authorList>
            <consortium name="Ensembl"/>
        </authorList>
    </citation>
    <scope>IDENTIFICATION</scope>
</reference>